<dbReference type="InterPro" id="IPR018076">
    <property type="entry name" value="T2SS_GspF_dom"/>
</dbReference>
<dbReference type="EMBL" id="JAJSOJ010000006">
    <property type="protein sequence ID" value="MCE0742709.1"/>
    <property type="molecule type" value="Genomic_DNA"/>
</dbReference>
<feature type="transmembrane region" description="Helical" evidence="7">
    <location>
        <begin position="178"/>
        <end position="201"/>
    </location>
</feature>
<feature type="domain" description="Type II secretion system protein GspF" evidence="8">
    <location>
        <begin position="283"/>
        <end position="403"/>
    </location>
</feature>
<evidence type="ECO:0000256" key="5">
    <source>
        <dbReference type="ARBA" id="ARBA00022989"/>
    </source>
</evidence>
<feature type="transmembrane region" description="Helical" evidence="7">
    <location>
        <begin position="378"/>
        <end position="406"/>
    </location>
</feature>
<dbReference type="PANTHER" id="PTHR30012">
    <property type="entry name" value="GENERAL SECRETION PATHWAY PROTEIN"/>
    <property type="match status" value="1"/>
</dbReference>
<dbReference type="Gene3D" id="1.20.81.30">
    <property type="entry name" value="Type II secretion system (T2SS), domain F"/>
    <property type="match status" value="2"/>
</dbReference>
<evidence type="ECO:0000256" key="3">
    <source>
        <dbReference type="ARBA" id="ARBA00022475"/>
    </source>
</evidence>
<dbReference type="InterPro" id="IPR003004">
    <property type="entry name" value="GspF/PilC"/>
</dbReference>
<dbReference type="PRINTS" id="PR00812">
    <property type="entry name" value="BCTERIALGSPF"/>
</dbReference>
<dbReference type="PANTHER" id="PTHR30012:SF0">
    <property type="entry name" value="TYPE II SECRETION SYSTEM PROTEIN F-RELATED"/>
    <property type="match status" value="1"/>
</dbReference>
<comment type="subcellular location">
    <subcellularLocation>
        <location evidence="1">Cell membrane</location>
        <topology evidence="1">Multi-pass membrane protein</topology>
    </subcellularLocation>
</comment>
<evidence type="ECO:0000313" key="9">
    <source>
        <dbReference type="EMBL" id="MCE0742709.1"/>
    </source>
</evidence>
<dbReference type="InterPro" id="IPR042094">
    <property type="entry name" value="T2SS_GspF_sf"/>
</dbReference>
<feature type="transmembrane region" description="Helical" evidence="7">
    <location>
        <begin position="232"/>
        <end position="251"/>
    </location>
</feature>
<comment type="caution">
    <text evidence="9">The sequence shown here is derived from an EMBL/GenBank/DDBJ whole genome shotgun (WGS) entry which is preliminary data.</text>
</comment>
<sequence length="413" mass="45107">MSEFRYVALSADGSTLHGNITAENREEAVRKIERDGFYPVRVEDADQASQPASPGFLLRLLTFSIQRKKGLRQGEILEFTQELALMLEAAHDLDRTLRYIVDVTTRAEAREIITNIRDRIREGGSLANALALYPESFSKLYIGLVRAGEASGALASVLVDLARYLENRGRQIAEIRSAMIYPALLAIASIGAVVFLLTMILPQFETLFSENGAQMPLVTRIVIAAGHGCSQYGPFLLAGCIVFYGMARVALRSPDMRRRVDSIRLKLPVFGKLERTIIADRVSRTLGTLMRNGVPLVRALRITVDVAGNEKARTALETVLISAKEGGGLHRALSRTGVFPRRMVDLVQLGEETARLPELLLKSADIHEGQARATLSGLVTLLVPAITILMGGIVAFIVTALLMAMLSLNDLAA</sequence>
<comment type="similarity">
    <text evidence="2">Belongs to the GSP F family.</text>
</comment>
<gene>
    <name evidence="9" type="ORF">LWC05_02190</name>
</gene>
<accession>A0ABS8VRQ3</accession>
<evidence type="ECO:0000259" key="8">
    <source>
        <dbReference type="Pfam" id="PF00482"/>
    </source>
</evidence>
<keyword evidence="4 7" id="KW-0812">Transmembrane</keyword>
<keyword evidence="3" id="KW-1003">Cell membrane</keyword>
<evidence type="ECO:0000313" key="10">
    <source>
        <dbReference type="Proteomes" id="UP001521074"/>
    </source>
</evidence>
<name>A0ABS8VRQ3_9PROT</name>
<evidence type="ECO:0000256" key="1">
    <source>
        <dbReference type="ARBA" id="ARBA00004651"/>
    </source>
</evidence>
<protein>
    <submittedName>
        <fullName evidence="9">Type II secretion system F family protein</fullName>
    </submittedName>
</protein>
<evidence type="ECO:0000256" key="7">
    <source>
        <dbReference type="SAM" id="Phobius"/>
    </source>
</evidence>
<keyword evidence="6 7" id="KW-0472">Membrane</keyword>
<dbReference type="Proteomes" id="UP001521074">
    <property type="component" value="Unassembled WGS sequence"/>
</dbReference>
<organism evidence="9 10">
    <name type="scientific">Acetobacter sicerae</name>
    <dbReference type="NCBI Taxonomy" id="85325"/>
    <lineage>
        <taxon>Bacteria</taxon>
        <taxon>Pseudomonadati</taxon>
        <taxon>Pseudomonadota</taxon>
        <taxon>Alphaproteobacteria</taxon>
        <taxon>Acetobacterales</taxon>
        <taxon>Acetobacteraceae</taxon>
        <taxon>Acetobacter</taxon>
    </lineage>
</organism>
<evidence type="ECO:0000256" key="6">
    <source>
        <dbReference type="ARBA" id="ARBA00023136"/>
    </source>
</evidence>
<dbReference type="Pfam" id="PF00482">
    <property type="entry name" value="T2SSF"/>
    <property type="match status" value="2"/>
</dbReference>
<keyword evidence="10" id="KW-1185">Reference proteome</keyword>
<feature type="domain" description="Type II secretion system protein GspF" evidence="8">
    <location>
        <begin position="79"/>
        <end position="202"/>
    </location>
</feature>
<keyword evidence="5 7" id="KW-1133">Transmembrane helix</keyword>
<dbReference type="RefSeq" id="WP_232876246.1">
    <property type="nucleotide sequence ID" value="NZ_JAJSOJ010000006.1"/>
</dbReference>
<evidence type="ECO:0000256" key="2">
    <source>
        <dbReference type="ARBA" id="ARBA00005745"/>
    </source>
</evidence>
<reference evidence="9 10" key="1">
    <citation type="submission" date="2021-12" db="EMBL/GenBank/DDBJ databases">
        <title>Genome sequence of Acetobacter sicerae DmPark20a_162.</title>
        <authorList>
            <person name="Chaston J.M."/>
        </authorList>
    </citation>
    <scope>NUCLEOTIDE SEQUENCE [LARGE SCALE GENOMIC DNA]</scope>
    <source>
        <strain evidence="9 10">DmPark20a_162</strain>
    </source>
</reference>
<proteinExistence type="inferred from homology"/>
<evidence type="ECO:0000256" key="4">
    <source>
        <dbReference type="ARBA" id="ARBA00022692"/>
    </source>
</evidence>